<accession>A0AAV0KGN8</accession>
<dbReference type="PANTHER" id="PTHR31251:SF194">
    <property type="entry name" value="SBP-TYPE DOMAIN-CONTAINING PROTEIN"/>
    <property type="match status" value="1"/>
</dbReference>
<feature type="domain" description="SBP-type" evidence="11">
    <location>
        <begin position="185"/>
        <end position="262"/>
    </location>
</feature>
<keyword evidence="4" id="KW-0862">Zinc</keyword>
<feature type="region of interest" description="Disordered" evidence="10">
    <location>
        <begin position="446"/>
        <end position="482"/>
    </location>
</feature>
<dbReference type="FunFam" id="4.10.1100.10:FF:000001">
    <property type="entry name" value="Squamosa promoter-binding-like protein 14"/>
    <property type="match status" value="1"/>
</dbReference>
<evidence type="ECO:0000256" key="2">
    <source>
        <dbReference type="ARBA" id="ARBA00022723"/>
    </source>
</evidence>
<dbReference type="GO" id="GO:0003677">
    <property type="term" value="F:DNA binding"/>
    <property type="evidence" value="ECO:0007669"/>
    <property type="project" value="UniProtKB-KW"/>
</dbReference>
<evidence type="ECO:0000256" key="1">
    <source>
        <dbReference type="ARBA" id="ARBA00004123"/>
    </source>
</evidence>
<evidence type="ECO:0000256" key="8">
    <source>
        <dbReference type="ARBA" id="ARBA00023242"/>
    </source>
</evidence>
<organism evidence="12 13">
    <name type="scientific">Linum tenue</name>
    <dbReference type="NCBI Taxonomy" id="586396"/>
    <lineage>
        <taxon>Eukaryota</taxon>
        <taxon>Viridiplantae</taxon>
        <taxon>Streptophyta</taxon>
        <taxon>Embryophyta</taxon>
        <taxon>Tracheophyta</taxon>
        <taxon>Spermatophyta</taxon>
        <taxon>Magnoliopsida</taxon>
        <taxon>eudicotyledons</taxon>
        <taxon>Gunneridae</taxon>
        <taxon>Pentapetalae</taxon>
        <taxon>rosids</taxon>
        <taxon>fabids</taxon>
        <taxon>Malpighiales</taxon>
        <taxon>Linaceae</taxon>
        <taxon>Linum</taxon>
    </lineage>
</organism>
<keyword evidence="3 9" id="KW-0863">Zinc-finger</keyword>
<sequence length="580" mass="63278">MESCSYTSGAKGTFVSSTVSSSSDTLPSTKSAAMWNWDLRRAAPSGFGSSILVSTPNPILESQKLEELGYHELMAKPLPYEHDDDDDDNDDDSVRYHLNHTNGVESVRYMNPFVVVNSYALSLEDESSSRLSGSVVDSNSRDSSFIDLKLGRVGECQNSRKAPTVSPSESNTPPKRARFGINSNAAYCQVYGCNKDLSSSKDYHKRHKVCEVHSKTAKVIVNGIEQRFCQQCSRFHLLAEFDDGKRSCRKRLAGHNERRRKPQVGIHSGRTARLIQSYNAAAGFGSGRLQETGLTSFICQDILPGSLVYPQKSESNHWSRSVKLEEESDSNMSALSAIMPITSSHLHSKFSCPHSFEKIFPPIHNSVVTTAAAGSIFSDHSNRYPHDVGGSSNSGSSSCSLPQDVSFGKNDDFINFDPASTIQELSGVKIVDSGCALSLLSSQSQSSSGHSSGIPPTAHHHRSLLHPNSSSSSSSSSRYDMQHQVSSSARLIRFGSHVSAASTSADVGHLNPMFLCDLDGDTDGINQEGSHFMNAKDQRLSCEDGGHTIDLLQLSSQLHRVEREKQLKQEADAFCCPRII</sequence>
<dbReference type="EMBL" id="CAMGYJ010000005">
    <property type="protein sequence ID" value="CAI0421430.1"/>
    <property type="molecule type" value="Genomic_DNA"/>
</dbReference>
<keyword evidence="5" id="KW-0805">Transcription regulation</keyword>
<evidence type="ECO:0000313" key="13">
    <source>
        <dbReference type="Proteomes" id="UP001154282"/>
    </source>
</evidence>
<comment type="caution">
    <text evidence="12">The sequence shown here is derived from an EMBL/GenBank/DDBJ whole genome shotgun (WGS) entry which is preliminary data.</text>
</comment>
<keyword evidence="2" id="KW-0479">Metal-binding</keyword>
<evidence type="ECO:0000256" key="6">
    <source>
        <dbReference type="ARBA" id="ARBA00023125"/>
    </source>
</evidence>
<dbReference type="PANTHER" id="PTHR31251">
    <property type="entry name" value="SQUAMOSA PROMOTER-BINDING-LIKE PROTEIN 4"/>
    <property type="match status" value="1"/>
</dbReference>
<name>A0AAV0KGN8_9ROSI</name>
<keyword evidence="6" id="KW-0238">DNA-binding</keyword>
<keyword evidence="13" id="KW-1185">Reference proteome</keyword>
<keyword evidence="7" id="KW-0804">Transcription</keyword>
<evidence type="ECO:0000313" key="12">
    <source>
        <dbReference type="EMBL" id="CAI0421430.1"/>
    </source>
</evidence>
<evidence type="ECO:0000256" key="10">
    <source>
        <dbReference type="SAM" id="MobiDB-lite"/>
    </source>
</evidence>
<dbReference type="AlphaFoldDB" id="A0AAV0KGN8"/>
<evidence type="ECO:0000256" key="7">
    <source>
        <dbReference type="ARBA" id="ARBA00023163"/>
    </source>
</evidence>
<dbReference type="InterPro" id="IPR044817">
    <property type="entry name" value="SBP-like"/>
</dbReference>
<dbReference type="Proteomes" id="UP001154282">
    <property type="component" value="Unassembled WGS sequence"/>
</dbReference>
<evidence type="ECO:0000256" key="4">
    <source>
        <dbReference type="ARBA" id="ARBA00022833"/>
    </source>
</evidence>
<dbReference type="GO" id="GO:0005634">
    <property type="term" value="C:nucleus"/>
    <property type="evidence" value="ECO:0007669"/>
    <property type="project" value="UniProtKB-SubCell"/>
</dbReference>
<feature type="compositionally biased region" description="Low complexity" evidence="10">
    <location>
        <begin position="16"/>
        <end position="28"/>
    </location>
</feature>
<dbReference type="GO" id="GO:0008270">
    <property type="term" value="F:zinc ion binding"/>
    <property type="evidence" value="ECO:0007669"/>
    <property type="project" value="UniProtKB-KW"/>
</dbReference>
<feature type="region of interest" description="Disordered" evidence="10">
    <location>
        <begin position="1"/>
        <end position="28"/>
    </location>
</feature>
<proteinExistence type="predicted"/>
<reference evidence="12" key="1">
    <citation type="submission" date="2022-08" db="EMBL/GenBank/DDBJ databases">
        <authorList>
            <person name="Gutierrez-Valencia J."/>
        </authorList>
    </citation>
    <scope>NUCLEOTIDE SEQUENCE</scope>
</reference>
<evidence type="ECO:0000256" key="3">
    <source>
        <dbReference type="ARBA" id="ARBA00022771"/>
    </source>
</evidence>
<dbReference type="Pfam" id="PF03110">
    <property type="entry name" value="SBP"/>
    <property type="match status" value="1"/>
</dbReference>
<gene>
    <name evidence="12" type="ORF">LITE_LOCUS18736</name>
</gene>
<evidence type="ECO:0000259" key="11">
    <source>
        <dbReference type="PROSITE" id="PS51141"/>
    </source>
</evidence>
<comment type="subcellular location">
    <subcellularLocation>
        <location evidence="1">Nucleus</location>
    </subcellularLocation>
</comment>
<feature type="compositionally biased region" description="Polar residues" evidence="10">
    <location>
        <begin position="1"/>
        <end position="10"/>
    </location>
</feature>
<evidence type="ECO:0000256" key="9">
    <source>
        <dbReference type="PROSITE-ProRule" id="PRU00470"/>
    </source>
</evidence>
<protein>
    <recommendedName>
        <fullName evidence="11">SBP-type domain-containing protein</fullName>
    </recommendedName>
</protein>
<dbReference type="PROSITE" id="PS51141">
    <property type="entry name" value="ZF_SBP"/>
    <property type="match status" value="1"/>
</dbReference>
<dbReference type="InterPro" id="IPR004333">
    <property type="entry name" value="SBP_dom"/>
</dbReference>
<keyword evidence="8" id="KW-0539">Nucleus</keyword>
<dbReference type="InterPro" id="IPR036893">
    <property type="entry name" value="SBP_sf"/>
</dbReference>
<dbReference type="Gene3D" id="4.10.1100.10">
    <property type="entry name" value="Transcription factor, SBP-box domain"/>
    <property type="match status" value="1"/>
</dbReference>
<dbReference type="SUPFAM" id="SSF103612">
    <property type="entry name" value="SBT domain"/>
    <property type="match status" value="1"/>
</dbReference>
<evidence type="ECO:0000256" key="5">
    <source>
        <dbReference type="ARBA" id="ARBA00023015"/>
    </source>
</evidence>